<sequence>MKTNKRFRRKITPFINEKLASAERARLQGDFETEFKYLEDAHVLGQQSTYFHTLGHWRMFVFGWRRRSIKEMLGQILRMVGALTKTFFGLLPAGNTGGSNVSAFKPMPISKENQAILDKANNA</sequence>
<protein>
    <submittedName>
        <fullName evidence="1">DUF3703 domain-containing protein</fullName>
    </submittedName>
</protein>
<name>A0ABT3A6J2_9ALTE</name>
<dbReference type="InterPro" id="IPR022172">
    <property type="entry name" value="DUF3703"/>
</dbReference>
<dbReference type="Proteomes" id="UP001652504">
    <property type="component" value="Unassembled WGS sequence"/>
</dbReference>
<proteinExistence type="predicted"/>
<dbReference type="RefSeq" id="WP_263711390.1">
    <property type="nucleotide sequence ID" value="NZ_JAOWKX010000002.1"/>
</dbReference>
<evidence type="ECO:0000313" key="2">
    <source>
        <dbReference type="Proteomes" id="UP001652504"/>
    </source>
</evidence>
<organism evidence="1 2">
    <name type="scientific">Fluctibacter corallii</name>
    <dbReference type="NCBI Taxonomy" id="2984329"/>
    <lineage>
        <taxon>Bacteria</taxon>
        <taxon>Pseudomonadati</taxon>
        <taxon>Pseudomonadota</taxon>
        <taxon>Gammaproteobacteria</taxon>
        <taxon>Alteromonadales</taxon>
        <taxon>Alteromonadaceae</taxon>
        <taxon>Fluctibacter</taxon>
    </lineage>
</organism>
<accession>A0ABT3A6J2</accession>
<keyword evidence="2" id="KW-1185">Reference proteome</keyword>
<evidence type="ECO:0000313" key="1">
    <source>
        <dbReference type="EMBL" id="MCV2884184.1"/>
    </source>
</evidence>
<dbReference type="EMBL" id="JAOWKX010000002">
    <property type="protein sequence ID" value="MCV2884184.1"/>
    <property type="molecule type" value="Genomic_DNA"/>
</dbReference>
<reference evidence="1 2" key="1">
    <citation type="submission" date="2022-10" db="EMBL/GenBank/DDBJ databases">
        <title>Aestuariibacter sp. AA17 isolated from Montipora capitata coral fragment.</title>
        <authorList>
            <person name="Emsley S.A."/>
            <person name="Pfannmuller K.M."/>
            <person name="Loughran R.M."/>
            <person name="Shlafstein M."/>
            <person name="Papke E."/>
            <person name="Saw J.H."/>
            <person name="Ushijima B."/>
            <person name="Videau P."/>
        </authorList>
    </citation>
    <scope>NUCLEOTIDE SEQUENCE [LARGE SCALE GENOMIC DNA]</scope>
    <source>
        <strain evidence="1 2">AA17</strain>
    </source>
</reference>
<gene>
    <name evidence="1" type="ORF">OE749_05715</name>
</gene>
<comment type="caution">
    <text evidence="1">The sequence shown here is derived from an EMBL/GenBank/DDBJ whole genome shotgun (WGS) entry which is preliminary data.</text>
</comment>
<dbReference type="Pfam" id="PF12487">
    <property type="entry name" value="DUF3703"/>
    <property type="match status" value="1"/>
</dbReference>